<reference evidence="1 2" key="1">
    <citation type="submission" date="2017-09" db="EMBL/GenBank/DDBJ databases">
        <title>Large-scale bioinformatics analysis of Bacillus genomes uncovers conserved roles of natural products in bacterial physiology.</title>
        <authorList>
            <consortium name="Agbiome Team Llc"/>
            <person name="Bleich R.M."/>
            <person name="Grubbs K.J."/>
            <person name="Santa Maria K.C."/>
            <person name="Allen S.E."/>
            <person name="Farag S."/>
            <person name="Shank E.A."/>
            <person name="Bowers A."/>
        </authorList>
    </citation>
    <scope>NUCLEOTIDE SEQUENCE [LARGE SCALE GENOMIC DNA]</scope>
    <source>
        <strain evidence="1 2">AFS067272</strain>
    </source>
</reference>
<dbReference type="EMBL" id="NVBO01000370">
    <property type="protein sequence ID" value="PFR87236.1"/>
    <property type="molecule type" value="Genomic_DNA"/>
</dbReference>
<evidence type="ECO:0000313" key="1">
    <source>
        <dbReference type="EMBL" id="PFR87236.1"/>
    </source>
</evidence>
<name>A0AA44Q5J8_BACCE</name>
<proteinExistence type="predicted"/>
<gene>
    <name evidence="1" type="ORF">COK38_26320</name>
</gene>
<evidence type="ECO:0000313" key="2">
    <source>
        <dbReference type="Proteomes" id="UP000226357"/>
    </source>
</evidence>
<organism evidence="1 2">
    <name type="scientific">Bacillus cereus</name>
    <dbReference type="NCBI Taxonomy" id="1396"/>
    <lineage>
        <taxon>Bacteria</taxon>
        <taxon>Bacillati</taxon>
        <taxon>Bacillota</taxon>
        <taxon>Bacilli</taxon>
        <taxon>Bacillales</taxon>
        <taxon>Bacillaceae</taxon>
        <taxon>Bacillus</taxon>
        <taxon>Bacillus cereus group</taxon>
    </lineage>
</organism>
<protein>
    <submittedName>
        <fullName evidence="1">Uncharacterized protein</fullName>
    </submittedName>
</protein>
<dbReference type="Proteomes" id="UP000226357">
    <property type="component" value="Unassembled WGS sequence"/>
</dbReference>
<dbReference type="AlphaFoldDB" id="A0AA44Q5J8"/>
<comment type="caution">
    <text evidence="1">The sequence shown here is derived from an EMBL/GenBank/DDBJ whole genome shotgun (WGS) entry which is preliminary data.</text>
</comment>
<sequence length="76" mass="8471">MTAKNSASSHMLRAGFLFFININQNEQHTFLDGKEDPPEGRSGQGLFWPHALFQTKGEYGSNSLFVCIVIAHLLGF</sequence>
<accession>A0AA44Q5J8</accession>